<name>A0A916ZD23_9BACL</name>
<dbReference type="RefSeq" id="WP_188996504.1">
    <property type="nucleotide sequence ID" value="NZ_BMHP01000004.1"/>
</dbReference>
<dbReference type="GO" id="GO:0016706">
    <property type="term" value="F:2-oxoglutarate-dependent dioxygenase activity"/>
    <property type="evidence" value="ECO:0007669"/>
    <property type="project" value="UniProtKB-ARBA"/>
</dbReference>
<proteinExistence type="predicted"/>
<reference evidence="1" key="2">
    <citation type="submission" date="2020-09" db="EMBL/GenBank/DDBJ databases">
        <authorList>
            <person name="Sun Q."/>
            <person name="Zhou Y."/>
        </authorList>
    </citation>
    <scope>NUCLEOTIDE SEQUENCE</scope>
    <source>
        <strain evidence="1">CGMCC 1.15178</strain>
    </source>
</reference>
<dbReference type="Proteomes" id="UP000612456">
    <property type="component" value="Unassembled WGS sequence"/>
</dbReference>
<dbReference type="PANTHER" id="PTHR20883">
    <property type="entry name" value="PHYTANOYL-COA DIOXYGENASE DOMAIN CONTAINING 1"/>
    <property type="match status" value="1"/>
</dbReference>
<dbReference type="Pfam" id="PF05721">
    <property type="entry name" value="PhyH"/>
    <property type="match status" value="1"/>
</dbReference>
<dbReference type="InterPro" id="IPR008775">
    <property type="entry name" value="Phytyl_CoA_dOase-like"/>
</dbReference>
<organism evidence="1 2">
    <name type="scientific">Paenibacillus nasutitermitis</name>
    <dbReference type="NCBI Taxonomy" id="1652958"/>
    <lineage>
        <taxon>Bacteria</taxon>
        <taxon>Bacillati</taxon>
        <taxon>Bacillota</taxon>
        <taxon>Bacilli</taxon>
        <taxon>Bacillales</taxon>
        <taxon>Paenibacillaceae</taxon>
        <taxon>Paenibacillus</taxon>
    </lineage>
</organism>
<evidence type="ECO:0000313" key="2">
    <source>
        <dbReference type="Proteomes" id="UP000612456"/>
    </source>
</evidence>
<comment type="caution">
    <text evidence="1">The sequence shown here is derived from an EMBL/GenBank/DDBJ whole genome shotgun (WGS) entry which is preliminary data.</text>
</comment>
<accession>A0A916ZD23</accession>
<gene>
    <name evidence="1" type="ORF">GCM10010911_51690</name>
</gene>
<evidence type="ECO:0008006" key="3">
    <source>
        <dbReference type="Google" id="ProtNLM"/>
    </source>
</evidence>
<dbReference type="EMBL" id="BMHP01000004">
    <property type="protein sequence ID" value="GGD86907.1"/>
    <property type="molecule type" value="Genomic_DNA"/>
</dbReference>
<keyword evidence="2" id="KW-1185">Reference proteome</keyword>
<protein>
    <recommendedName>
        <fullName evidence="3">Phytanoyl-CoA dioxygenase family protein</fullName>
    </recommendedName>
</protein>
<dbReference type="AlphaFoldDB" id="A0A916ZD23"/>
<dbReference type="SUPFAM" id="SSF51197">
    <property type="entry name" value="Clavaminate synthase-like"/>
    <property type="match status" value="1"/>
</dbReference>
<reference evidence="1" key="1">
    <citation type="journal article" date="2014" name="Int. J. Syst. Evol. Microbiol.">
        <title>Complete genome sequence of Corynebacterium casei LMG S-19264T (=DSM 44701T), isolated from a smear-ripened cheese.</title>
        <authorList>
            <consortium name="US DOE Joint Genome Institute (JGI-PGF)"/>
            <person name="Walter F."/>
            <person name="Albersmeier A."/>
            <person name="Kalinowski J."/>
            <person name="Ruckert C."/>
        </authorList>
    </citation>
    <scope>NUCLEOTIDE SEQUENCE</scope>
    <source>
        <strain evidence="1">CGMCC 1.15178</strain>
    </source>
</reference>
<dbReference type="PANTHER" id="PTHR20883:SF48">
    <property type="entry name" value="ECTOINE DIOXYGENASE"/>
    <property type="match status" value="1"/>
</dbReference>
<sequence>MRKQSVNPQEINERLYPIHSVHTPLSSAAEFSSEQIRQFNEQGFLAIGNILHAAEIQSAKQAISDIIQDPETKAQVEFVKPRSELTPGMDMELSVRKVYNFVDVDPRLGILAQHPAILAIMEQLLGETPKLTQDMALLKPPQGGGEKPWHQDMAYGPLAFDKPVIGVWIALDDAGIDNGCMHVIPRSHMIGATPHYAVRDWQICDTSVPVERDAAVPLKSGGVLFFHGLIYHGTPYNFSDKRRRALQFHYAPESAVKLRPQEYKRIFTNEMTKAEC</sequence>
<dbReference type="Gene3D" id="2.60.120.620">
    <property type="entry name" value="q2cbj1_9rhob like domain"/>
    <property type="match status" value="1"/>
</dbReference>
<evidence type="ECO:0000313" key="1">
    <source>
        <dbReference type="EMBL" id="GGD86907.1"/>
    </source>
</evidence>
<dbReference type="GO" id="GO:0005506">
    <property type="term" value="F:iron ion binding"/>
    <property type="evidence" value="ECO:0007669"/>
    <property type="project" value="UniProtKB-ARBA"/>
</dbReference>